<name>A0A098LF91_9BACT</name>
<organism evidence="1 2">
    <name type="scientific">Sporocytophaga myxococcoides</name>
    <dbReference type="NCBI Taxonomy" id="153721"/>
    <lineage>
        <taxon>Bacteria</taxon>
        <taxon>Pseudomonadati</taxon>
        <taxon>Bacteroidota</taxon>
        <taxon>Cytophagia</taxon>
        <taxon>Cytophagales</taxon>
        <taxon>Cytophagaceae</taxon>
        <taxon>Sporocytophaga</taxon>
    </lineage>
</organism>
<comment type="caution">
    <text evidence="1">The sequence shown here is derived from an EMBL/GenBank/DDBJ whole genome shotgun (WGS) entry which is preliminary data.</text>
</comment>
<evidence type="ECO:0000313" key="1">
    <source>
        <dbReference type="EMBL" id="GAL85635.1"/>
    </source>
</evidence>
<dbReference type="EMBL" id="BBLT01000005">
    <property type="protein sequence ID" value="GAL85635.1"/>
    <property type="molecule type" value="Genomic_DNA"/>
</dbReference>
<dbReference type="Gene3D" id="2.40.50.100">
    <property type="match status" value="1"/>
</dbReference>
<dbReference type="eggNOG" id="COG1566">
    <property type="taxonomic scope" value="Bacteria"/>
</dbReference>
<dbReference type="SUPFAM" id="SSF111369">
    <property type="entry name" value="HlyD-like secretion proteins"/>
    <property type="match status" value="1"/>
</dbReference>
<dbReference type="RefSeq" id="WP_052430203.1">
    <property type="nucleotide sequence ID" value="NZ_BBLT01000005.1"/>
</dbReference>
<dbReference type="STRING" id="153721.MYP_2864"/>
<protein>
    <submittedName>
        <fullName evidence="1">Uncharacterized protein</fullName>
    </submittedName>
</protein>
<dbReference type="Proteomes" id="UP000030185">
    <property type="component" value="Unassembled WGS sequence"/>
</dbReference>
<evidence type="ECO:0000313" key="2">
    <source>
        <dbReference type="Proteomes" id="UP000030185"/>
    </source>
</evidence>
<keyword evidence="2" id="KW-1185">Reference proteome</keyword>
<dbReference type="AlphaFoldDB" id="A0A098LF91"/>
<gene>
    <name evidence="1" type="ORF">MYP_2864</name>
</gene>
<sequence length="60" mass="6487">MLNLSYTVIASQADGQVSAINLVPGQLVQAGQQLCNIVVSDKVWVTANFKDTIVRINLTQ</sequence>
<reference evidence="1 2" key="1">
    <citation type="submission" date="2014-09" db="EMBL/GenBank/DDBJ databases">
        <title>Sporocytophaga myxococcoides PG-01 genome sequencing.</title>
        <authorList>
            <person name="Liu L."/>
            <person name="Gao P.J."/>
            <person name="Chen G.J."/>
            <person name="Wang L.S."/>
        </authorList>
    </citation>
    <scope>NUCLEOTIDE SEQUENCE [LARGE SCALE GENOMIC DNA]</scope>
    <source>
        <strain evidence="1 2">PG-01</strain>
    </source>
</reference>
<proteinExistence type="predicted"/>
<accession>A0A098LF91</accession>